<keyword evidence="5 8" id="KW-0378">Hydrolase</keyword>
<dbReference type="InterPro" id="IPR012334">
    <property type="entry name" value="Pectin_lyas_fold"/>
</dbReference>
<reference evidence="9 10" key="1">
    <citation type="journal article" date="2023" name="G3 (Bethesda)">
        <title>A chromosome-length genome assembly and annotation of blackberry (Rubus argutus, cv. 'Hillquist').</title>
        <authorList>
            <person name="Bruna T."/>
            <person name="Aryal R."/>
            <person name="Dudchenko O."/>
            <person name="Sargent D.J."/>
            <person name="Mead D."/>
            <person name="Buti M."/>
            <person name="Cavallini A."/>
            <person name="Hytonen T."/>
            <person name="Andres J."/>
            <person name="Pham M."/>
            <person name="Weisz D."/>
            <person name="Mascagni F."/>
            <person name="Usai G."/>
            <person name="Natali L."/>
            <person name="Bassil N."/>
            <person name="Fernandez G.E."/>
            <person name="Lomsadze A."/>
            <person name="Armour M."/>
            <person name="Olukolu B."/>
            <person name="Poorten T."/>
            <person name="Britton C."/>
            <person name="Davik J."/>
            <person name="Ashrafi H."/>
            <person name="Aiden E.L."/>
            <person name="Borodovsky M."/>
            <person name="Worthington M."/>
        </authorList>
    </citation>
    <scope>NUCLEOTIDE SEQUENCE [LARGE SCALE GENOMIC DNA]</scope>
    <source>
        <strain evidence="9">PI 553951</strain>
    </source>
</reference>
<evidence type="ECO:0000313" key="10">
    <source>
        <dbReference type="Proteomes" id="UP001457282"/>
    </source>
</evidence>
<sequence>MTDVLNPIIIDQKYCPNPPCNEQVTSNVQISDVTYSNIWGSSSSKDAVTLKCSKSSPCKNIVMNNIKLSLNGPGGTASSYCENALGVSYGTQNPPSCI</sequence>
<keyword evidence="3" id="KW-0134">Cell wall</keyword>
<dbReference type="InterPro" id="IPR011050">
    <property type="entry name" value="Pectin_lyase_fold/virulence"/>
</dbReference>
<evidence type="ECO:0000313" key="9">
    <source>
        <dbReference type="EMBL" id="KAK9937653.1"/>
    </source>
</evidence>
<dbReference type="EMBL" id="JBEDUW010000003">
    <property type="protein sequence ID" value="KAK9937653.1"/>
    <property type="molecule type" value="Genomic_DNA"/>
</dbReference>
<dbReference type="GO" id="GO:0005975">
    <property type="term" value="P:carbohydrate metabolic process"/>
    <property type="evidence" value="ECO:0007669"/>
    <property type="project" value="InterPro"/>
</dbReference>
<dbReference type="GO" id="GO:0071555">
    <property type="term" value="P:cell wall organization"/>
    <property type="evidence" value="ECO:0007669"/>
    <property type="project" value="UniProtKB-KW"/>
</dbReference>
<dbReference type="Proteomes" id="UP001457282">
    <property type="component" value="Unassembled WGS sequence"/>
</dbReference>
<comment type="caution">
    <text evidence="9">The sequence shown here is derived from an EMBL/GenBank/DDBJ whole genome shotgun (WGS) entry which is preliminary data.</text>
</comment>
<protein>
    <submittedName>
        <fullName evidence="9">Uncharacterized protein</fullName>
    </submittedName>
</protein>
<dbReference type="InterPro" id="IPR000743">
    <property type="entry name" value="Glyco_hydro_28"/>
</dbReference>
<proteinExistence type="inferred from homology"/>
<evidence type="ECO:0000256" key="7">
    <source>
        <dbReference type="ARBA" id="ARBA00023316"/>
    </source>
</evidence>
<comment type="similarity">
    <text evidence="2 8">Belongs to the glycosyl hydrolase 28 family.</text>
</comment>
<comment type="subcellular location">
    <subcellularLocation>
        <location evidence="1">Secreted</location>
        <location evidence="1">Cell wall</location>
    </subcellularLocation>
</comment>
<evidence type="ECO:0000256" key="3">
    <source>
        <dbReference type="ARBA" id="ARBA00022512"/>
    </source>
</evidence>
<organism evidence="9 10">
    <name type="scientific">Rubus argutus</name>
    <name type="common">Southern blackberry</name>
    <dbReference type="NCBI Taxonomy" id="59490"/>
    <lineage>
        <taxon>Eukaryota</taxon>
        <taxon>Viridiplantae</taxon>
        <taxon>Streptophyta</taxon>
        <taxon>Embryophyta</taxon>
        <taxon>Tracheophyta</taxon>
        <taxon>Spermatophyta</taxon>
        <taxon>Magnoliopsida</taxon>
        <taxon>eudicotyledons</taxon>
        <taxon>Gunneridae</taxon>
        <taxon>Pentapetalae</taxon>
        <taxon>rosids</taxon>
        <taxon>fabids</taxon>
        <taxon>Rosales</taxon>
        <taxon>Rosaceae</taxon>
        <taxon>Rosoideae</taxon>
        <taxon>Rosoideae incertae sedis</taxon>
        <taxon>Rubus</taxon>
    </lineage>
</organism>
<dbReference type="GO" id="GO:0004650">
    <property type="term" value="F:polygalacturonase activity"/>
    <property type="evidence" value="ECO:0007669"/>
    <property type="project" value="InterPro"/>
</dbReference>
<evidence type="ECO:0000256" key="4">
    <source>
        <dbReference type="ARBA" id="ARBA00022525"/>
    </source>
</evidence>
<dbReference type="Pfam" id="PF00295">
    <property type="entry name" value="Glyco_hydro_28"/>
    <property type="match status" value="1"/>
</dbReference>
<keyword evidence="10" id="KW-1185">Reference proteome</keyword>
<evidence type="ECO:0000256" key="6">
    <source>
        <dbReference type="ARBA" id="ARBA00023295"/>
    </source>
</evidence>
<dbReference type="Gene3D" id="2.160.20.10">
    <property type="entry name" value="Single-stranded right-handed beta-helix, Pectin lyase-like"/>
    <property type="match status" value="1"/>
</dbReference>
<evidence type="ECO:0000256" key="2">
    <source>
        <dbReference type="ARBA" id="ARBA00008834"/>
    </source>
</evidence>
<accession>A0AAW1XMK6</accession>
<gene>
    <name evidence="9" type="ORF">M0R45_014429</name>
</gene>
<evidence type="ECO:0000256" key="1">
    <source>
        <dbReference type="ARBA" id="ARBA00004191"/>
    </source>
</evidence>
<evidence type="ECO:0000256" key="5">
    <source>
        <dbReference type="ARBA" id="ARBA00022801"/>
    </source>
</evidence>
<keyword evidence="6 8" id="KW-0326">Glycosidase</keyword>
<dbReference type="SUPFAM" id="SSF51126">
    <property type="entry name" value="Pectin lyase-like"/>
    <property type="match status" value="1"/>
</dbReference>
<keyword evidence="4" id="KW-0964">Secreted</keyword>
<dbReference type="PANTHER" id="PTHR31375">
    <property type="match status" value="1"/>
</dbReference>
<dbReference type="AlphaFoldDB" id="A0AAW1XMK6"/>
<name>A0AAW1XMK6_RUBAR</name>
<keyword evidence="7" id="KW-0961">Cell wall biogenesis/degradation</keyword>
<evidence type="ECO:0000256" key="8">
    <source>
        <dbReference type="RuleBase" id="RU361169"/>
    </source>
</evidence>